<sequence length="85" mass="9517">MSLSRERRKKGGEDFSRKSASPRQCVCAAAHSSRECLLSSETRSTLHYGSVDSHRTRGQPEIPADTHVIVYSKEERDTSELVPRA</sequence>
<name>A0AAV4NU75_9ARAC</name>
<gene>
    <name evidence="2" type="ORF">CDAR_31591</name>
</gene>
<dbReference type="AlphaFoldDB" id="A0AAV4NU75"/>
<dbReference type="EMBL" id="BPLQ01001987">
    <property type="protein sequence ID" value="GIX87290.1"/>
    <property type="molecule type" value="Genomic_DNA"/>
</dbReference>
<accession>A0AAV4NU75</accession>
<feature type="region of interest" description="Disordered" evidence="1">
    <location>
        <begin position="1"/>
        <end position="23"/>
    </location>
</feature>
<organism evidence="2 3">
    <name type="scientific">Caerostris darwini</name>
    <dbReference type="NCBI Taxonomy" id="1538125"/>
    <lineage>
        <taxon>Eukaryota</taxon>
        <taxon>Metazoa</taxon>
        <taxon>Ecdysozoa</taxon>
        <taxon>Arthropoda</taxon>
        <taxon>Chelicerata</taxon>
        <taxon>Arachnida</taxon>
        <taxon>Araneae</taxon>
        <taxon>Araneomorphae</taxon>
        <taxon>Entelegynae</taxon>
        <taxon>Araneoidea</taxon>
        <taxon>Araneidae</taxon>
        <taxon>Caerostris</taxon>
    </lineage>
</organism>
<keyword evidence="3" id="KW-1185">Reference proteome</keyword>
<evidence type="ECO:0000313" key="3">
    <source>
        <dbReference type="Proteomes" id="UP001054837"/>
    </source>
</evidence>
<evidence type="ECO:0000313" key="2">
    <source>
        <dbReference type="EMBL" id="GIX87290.1"/>
    </source>
</evidence>
<evidence type="ECO:0000256" key="1">
    <source>
        <dbReference type="SAM" id="MobiDB-lite"/>
    </source>
</evidence>
<protein>
    <submittedName>
        <fullName evidence="2">Uncharacterized protein</fullName>
    </submittedName>
</protein>
<dbReference type="Proteomes" id="UP001054837">
    <property type="component" value="Unassembled WGS sequence"/>
</dbReference>
<feature type="compositionally biased region" description="Basic residues" evidence="1">
    <location>
        <begin position="1"/>
        <end position="10"/>
    </location>
</feature>
<reference evidence="2 3" key="1">
    <citation type="submission" date="2021-06" db="EMBL/GenBank/DDBJ databases">
        <title>Caerostris darwini draft genome.</title>
        <authorList>
            <person name="Kono N."/>
            <person name="Arakawa K."/>
        </authorList>
    </citation>
    <scope>NUCLEOTIDE SEQUENCE [LARGE SCALE GENOMIC DNA]</scope>
</reference>
<comment type="caution">
    <text evidence="2">The sequence shown here is derived from an EMBL/GenBank/DDBJ whole genome shotgun (WGS) entry which is preliminary data.</text>
</comment>
<proteinExistence type="predicted"/>